<dbReference type="Proteomes" id="UP000001304">
    <property type="component" value="Chromosome"/>
</dbReference>
<accession>E0SSH1</accession>
<dbReference type="Gene3D" id="3.40.50.11700">
    <property type="match status" value="1"/>
</dbReference>
<dbReference type="HOGENOM" id="CLU_107894_2_0_2"/>
<evidence type="ECO:0000313" key="2">
    <source>
        <dbReference type="EMBL" id="ADM27443.1"/>
    </source>
</evidence>
<dbReference type="BioCyc" id="IAGG583356:GHAH-609-MONOMER"/>
<evidence type="ECO:0000259" key="1">
    <source>
        <dbReference type="Pfam" id="PF22662"/>
    </source>
</evidence>
<dbReference type="InterPro" id="IPR036390">
    <property type="entry name" value="WH_DNA-bd_sf"/>
</dbReference>
<dbReference type="KEGG" id="iag:Igag_0609"/>
<dbReference type="EMBL" id="CP002098">
    <property type="protein sequence ID" value="ADM27443.1"/>
    <property type="molecule type" value="Genomic_DNA"/>
</dbReference>
<name>E0SSH1_IGNAA</name>
<reference evidence="2 3" key="1">
    <citation type="journal article" date="2010" name="Stand. Genomic Sci.">
        <title>Complete genome sequence of Ignisphaera aggregans type strain (AQ1.S1).</title>
        <authorList>
            <person name="Goker M."/>
            <person name="Held B."/>
            <person name="Lapidus A."/>
            <person name="Nolan M."/>
            <person name="Spring S."/>
            <person name="Yasawong M."/>
            <person name="Lucas S."/>
            <person name="Glavina Del Rio T."/>
            <person name="Tice H."/>
            <person name="Cheng J.F."/>
            <person name="Goodwin L."/>
            <person name="Tapia R."/>
            <person name="Pitluck S."/>
            <person name="Liolios K."/>
            <person name="Ivanova N."/>
            <person name="Mavromatis K."/>
            <person name="Mikhailova N."/>
            <person name="Pati A."/>
            <person name="Chen A."/>
            <person name="Palaniappan K."/>
            <person name="Brambilla E."/>
            <person name="Land M."/>
            <person name="Hauser L."/>
            <person name="Chang Y.J."/>
            <person name="Jeffries C.D."/>
            <person name="Brettin T."/>
            <person name="Detter J.C."/>
            <person name="Han C."/>
            <person name="Rohde M."/>
            <person name="Sikorski J."/>
            <person name="Woyke T."/>
            <person name="Bristow J."/>
            <person name="Eisen J.A."/>
            <person name="Markowitz V."/>
            <person name="Hugenholtz P."/>
            <person name="Kyrpides N.C."/>
            <person name="Klenk H.P."/>
        </authorList>
    </citation>
    <scope>NUCLEOTIDE SEQUENCE [LARGE SCALE GENOMIC DNA]</scope>
    <source>
        <strain evidence="3">DSM 17230 / JCM 13409 / AQ1.S1</strain>
    </source>
</reference>
<feature type="domain" description="Csa3 N-terminal" evidence="1">
    <location>
        <begin position="3"/>
        <end position="121"/>
    </location>
</feature>
<organism evidence="2 3">
    <name type="scientific">Ignisphaera aggregans (strain DSM 17230 / JCM 13409 / AQ1.S1)</name>
    <dbReference type="NCBI Taxonomy" id="583356"/>
    <lineage>
        <taxon>Archaea</taxon>
        <taxon>Thermoproteota</taxon>
        <taxon>Thermoprotei</taxon>
        <taxon>Desulfurococcales</taxon>
        <taxon>Desulfurococcaceae</taxon>
        <taxon>Ignisphaera</taxon>
    </lineage>
</organism>
<dbReference type="AlphaFoldDB" id="E0SSH1"/>
<dbReference type="STRING" id="583356.Igag_0609"/>
<dbReference type="SUPFAM" id="SSF46785">
    <property type="entry name" value="Winged helix' DNA-binding domain"/>
    <property type="match status" value="1"/>
</dbReference>
<evidence type="ECO:0000313" key="3">
    <source>
        <dbReference type="Proteomes" id="UP000001304"/>
    </source>
</evidence>
<dbReference type="InterPro" id="IPR036388">
    <property type="entry name" value="WH-like_DNA-bd_sf"/>
</dbReference>
<protein>
    <recommendedName>
        <fullName evidence="1">Csa3 N-terminal domain-containing protein</fullName>
    </recommendedName>
</protein>
<sequence>MSCIVVSFGWSWEFVSRAIVFRGGLKHGDRVILVVSRARGDYEVKRFRDALYGVERFVEGLGIDFDECVRICEVDVYGDDFLGVVENVSSCIASVLRDCNSLEVYLLGGMRILVLATLFSIDIIRSIVSIDTTVFSGPEDASRVIEIPKHLYRVYSRYTEKQLEVLARLLELGEASIDLLTDNRSIDTVRKTLNRLVRKGLVEKLLQGRRTIYRLTGYGRIIARIYKVYRYGQ</sequence>
<dbReference type="Gene3D" id="1.10.10.10">
    <property type="entry name" value="Winged helix-like DNA-binding domain superfamily/Winged helix DNA-binding domain"/>
    <property type="match status" value="1"/>
</dbReference>
<proteinExistence type="predicted"/>
<keyword evidence="3" id="KW-1185">Reference proteome</keyword>
<gene>
    <name evidence="2" type="ordered locus">Igag_0609</name>
</gene>
<dbReference type="Pfam" id="PF22662">
    <property type="entry name" value="Csa3_N"/>
    <property type="match status" value="1"/>
</dbReference>
<dbReference type="InterPro" id="IPR054588">
    <property type="entry name" value="Csa3_N"/>
</dbReference>